<evidence type="ECO:0000313" key="3">
    <source>
        <dbReference type="EMBL" id="OAB34221.1"/>
    </source>
</evidence>
<protein>
    <submittedName>
        <fullName evidence="3">Lytic transglycosylase</fullName>
    </submittedName>
</protein>
<proteinExistence type="inferred from homology"/>
<dbReference type="CDD" id="cd16896">
    <property type="entry name" value="LT_Slt70-like"/>
    <property type="match status" value="1"/>
</dbReference>
<dbReference type="GO" id="GO:0016020">
    <property type="term" value="C:membrane"/>
    <property type="evidence" value="ECO:0007669"/>
    <property type="project" value="InterPro"/>
</dbReference>
<comment type="similarity">
    <text evidence="1">Belongs to the transglycosylase Slt family.</text>
</comment>
<dbReference type="InterPro" id="IPR023346">
    <property type="entry name" value="Lysozyme-like_dom_sf"/>
</dbReference>
<dbReference type="InterPro" id="IPR008258">
    <property type="entry name" value="Transglycosylase_SLT_dom_1"/>
</dbReference>
<organism evidence="3 4">
    <name type="scientific">Paenibacillus glacialis</name>
    <dbReference type="NCBI Taxonomy" id="494026"/>
    <lineage>
        <taxon>Bacteria</taxon>
        <taxon>Bacillati</taxon>
        <taxon>Bacillota</taxon>
        <taxon>Bacilli</taxon>
        <taxon>Bacillales</taxon>
        <taxon>Paenibacillaceae</taxon>
        <taxon>Paenibacillus</taxon>
    </lineage>
</organism>
<dbReference type="AlphaFoldDB" id="A0A168DHZ0"/>
<reference evidence="3 4" key="1">
    <citation type="submission" date="2016-03" db="EMBL/GenBank/DDBJ databases">
        <title>Draft genome sequence of Paenibacillus glacialis DSM 22343.</title>
        <authorList>
            <person name="Shin S.-K."/>
            <person name="Yi H."/>
        </authorList>
    </citation>
    <scope>NUCLEOTIDE SEQUENCE [LARGE SCALE GENOMIC DNA]</scope>
    <source>
        <strain evidence="3 4">DSM 22343</strain>
    </source>
</reference>
<dbReference type="GO" id="GO:0008933">
    <property type="term" value="F:peptidoglycan lytic transglycosylase activity"/>
    <property type="evidence" value="ECO:0007669"/>
    <property type="project" value="InterPro"/>
</dbReference>
<accession>A0A168DHZ0</accession>
<dbReference type="PANTHER" id="PTHR37423:SF2">
    <property type="entry name" value="MEMBRANE-BOUND LYTIC MUREIN TRANSGLYCOSYLASE C"/>
    <property type="match status" value="1"/>
</dbReference>
<sequence length="236" mass="25505">MQIDSVTAKQLISLQENATIQDKNDLIQSILNTNTGGSEFDVLLNQMMTTSEVSAPDSGAPLNPGVSWSDGLLWQQLGAVSMDDTTITETKTKSGESLPTTYNDLIQQASRKYGISESLIKAVIDTESSFNPQVVSSAGAKGLMQLMDGTAQGLGVRDSFDPAENIDAGTRYLSYQLKRFDGQENIALAAYNAGPGRVQRLGVTTDAELMNNLNSLPLETRKYITKVQAARAKYEV</sequence>
<dbReference type="SUPFAM" id="SSF53955">
    <property type="entry name" value="Lysozyme-like"/>
    <property type="match status" value="1"/>
</dbReference>
<keyword evidence="4" id="KW-1185">Reference proteome</keyword>
<comment type="caution">
    <text evidence="3">The sequence shown here is derived from an EMBL/GenBank/DDBJ whole genome shotgun (WGS) entry which is preliminary data.</text>
</comment>
<dbReference type="Gene3D" id="1.10.530.10">
    <property type="match status" value="1"/>
</dbReference>
<dbReference type="GO" id="GO:0000270">
    <property type="term" value="P:peptidoglycan metabolic process"/>
    <property type="evidence" value="ECO:0007669"/>
    <property type="project" value="InterPro"/>
</dbReference>
<dbReference type="InterPro" id="IPR000189">
    <property type="entry name" value="Transglyc_AS"/>
</dbReference>
<dbReference type="Pfam" id="PF01464">
    <property type="entry name" value="SLT"/>
    <property type="match status" value="1"/>
</dbReference>
<dbReference type="Proteomes" id="UP000076967">
    <property type="component" value="Unassembled WGS sequence"/>
</dbReference>
<evidence type="ECO:0000256" key="1">
    <source>
        <dbReference type="ARBA" id="ARBA00007734"/>
    </source>
</evidence>
<dbReference type="PROSITE" id="PS00922">
    <property type="entry name" value="TRANSGLYCOSYLASE"/>
    <property type="match status" value="1"/>
</dbReference>
<feature type="domain" description="Transglycosylase SLT" evidence="2">
    <location>
        <begin position="105"/>
        <end position="203"/>
    </location>
</feature>
<dbReference type="OrthoDB" id="9815002at2"/>
<gene>
    <name evidence="3" type="ORF">PGLA_23810</name>
</gene>
<dbReference type="STRING" id="494026.PGLA_23810"/>
<name>A0A168DHZ0_9BACL</name>
<dbReference type="RefSeq" id="WP_068537965.1">
    <property type="nucleotide sequence ID" value="NZ_LVJH01000070.1"/>
</dbReference>
<evidence type="ECO:0000313" key="4">
    <source>
        <dbReference type="Proteomes" id="UP000076967"/>
    </source>
</evidence>
<dbReference type="PANTHER" id="PTHR37423">
    <property type="entry name" value="SOLUBLE LYTIC MUREIN TRANSGLYCOSYLASE-RELATED"/>
    <property type="match status" value="1"/>
</dbReference>
<dbReference type="EMBL" id="LVJH01000070">
    <property type="protein sequence ID" value="OAB34221.1"/>
    <property type="molecule type" value="Genomic_DNA"/>
</dbReference>
<evidence type="ECO:0000259" key="2">
    <source>
        <dbReference type="Pfam" id="PF01464"/>
    </source>
</evidence>